<sequence length="186" mass="20043">MDAVVAEAAKLGYPVNEMAIGGGSAGGCLALLYAYRDTAESPVPVRFVFEAVGPSSFYPEDWDNYGLDKPEAQAEAAGLFGVMTGAKLTPDMFGTPAYDAAVKDASALLWVTKDAVPTVMAYCTHDTMQPFKASVRLDRALTENGVPHDCFVAEHSGHGLQNDSAVYRQYLETVLEYLKTYMPPES</sequence>
<dbReference type="InterPro" id="IPR049492">
    <property type="entry name" value="BD-FAE-like_dom"/>
</dbReference>
<dbReference type="EMBL" id="CACRTW010000046">
    <property type="protein sequence ID" value="VYU34215.1"/>
    <property type="molecule type" value="Genomic_DNA"/>
</dbReference>
<dbReference type="Gene3D" id="3.40.50.1820">
    <property type="entry name" value="alpha/beta hydrolase"/>
    <property type="match status" value="1"/>
</dbReference>
<feature type="domain" description="BD-FAE-like" evidence="1">
    <location>
        <begin position="4"/>
        <end position="141"/>
    </location>
</feature>
<protein>
    <submittedName>
        <fullName evidence="2">Prolyl oligopeptidase family protein</fullName>
    </submittedName>
</protein>
<reference evidence="2" key="1">
    <citation type="submission" date="2019-11" db="EMBL/GenBank/DDBJ databases">
        <authorList>
            <person name="Feng L."/>
        </authorList>
    </citation>
    <scope>NUCLEOTIDE SEQUENCE</scope>
    <source>
        <strain evidence="2">CaerofaciensLFYP39</strain>
    </source>
</reference>
<dbReference type="SUPFAM" id="SSF53474">
    <property type="entry name" value="alpha/beta-Hydrolases"/>
    <property type="match status" value="1"/>
</dbReference>
<dbReference type="AlphaFoldDB" id="A0A6N3E252"/>
<name>A0A6N3E252_9ACTN</name>
<gene>
    <name evidence="2" type="ORF">CALFYP39_02068</name>
</gene>
<accession>A0A6N3E252</accession>
<organism evidence="2">
    <name type="scientific">Collinsella aerofaciens</name>
    <dbReference type="NCBI Taxonomy" id="74426"/>
    <lineage>
        <taxon>Bacteria</taxon>
        <taxon>Bacillati</taxon>
        <taxon>Actinomycetota</taxon>
        <taxon>Coriobacteriia</taxon>
        <taxon>Coriobacteriales</taxon>
        <taxon>Coriobacteriaceae</taxon>
        <taxon>Collinsella</taxon>
    </lineage>
</organism>
<dbReference type="RefSeq" id="WP_199579946.1">
    <property type="nucleotide sequence ID" value="NZ_CACRTW010000046.1"/>
</dbReference>
<dbReference type="InterPro" id="IPR029058">
    <property type="entry name" value="AB_hydrolase_fold"/>
</dbReference>
<evidence type="ECO:0000313" key="2">
    <source>
        <dbReference type="EMBL" id="VYU34215.1"/>
    </source>
</evidence>
<evidence type="ECO:0000259" key="1">
    <source>
        <dbReference type="Pfam" id="PF20434"/>
    </source>
</evidence>
<dbReference type="Pfam" id="PF20434">
    <property type="entry name" value="BD-FAE"/>
    <property type="match status" value="1"/>
</dbReference>
<proteinExistence type="predicted"/>